<dbReference type="Proteomes" id="UP000807769">
    <property type="component" value="Unassembled WGS sequence"/>
</dbReference>
<name>A0A9P7EG46_9AGAM</name>
<gene>
    <name evidence="1" type="ORF">BJ212DRAFT_1478005</name>
</gene>
<organism evidence="1 2">
    <name type="scientific">Suillus subaureus</name>
    <dbReference type="NCBI Taxonomy" id="48587"/>
    <lineage>
        <taxon>Eukaryota</taxon>
        <taxon>Fungi</taxon>
        <taxon>Dikarya</taxon>
        <taxon>Basidiomycota</taxon>
        <taxon>Agaricomycotina</taxon>
        <taxon>Agaricomycetes</taxon>
        <taxon>Agaricomycetidae</taxon>
        <taxon>Boletales</taxon>
        <taxon>Suillineae</taxon>
        <taxon>Suillaceae</taxon>
        <taxon>Suillus</taxon>
    </lineage>
</organism>
<sequence length="133" mass="14877">MINPTPGNLLFLLGTSHADIVSKTRKALEKVKPANLTDKDDVKVITQLKNGGLTIELTTKTLSDWLQSPEGRTALMNELSIPANLREPTLGLIIQYLPTNLPIDCQDFLDLVAKENHLKREHLSTIHWIKPPH</sequence>
<keyword evidence="2" id="KW-1185">Reference proteome</keyword>
<accession>A0A9P7EG46</accession>
<evidence type="ECO:0000313" key="1">
    <source>
        <dbReference type="EMBL" id="KAG1820911.1"/>
    </source>
</evidence>
<comment type="caution">
    <text evidence="1">The sequence shown here is derived from an EMBL/GenBank/DDBJ whole genome shotgun (WGS) entry which is preliminary data.</text>
</comment>
<proteinExistence type="predicted"/>
<dbReference type="AlphaFoldDB" id="A0A9P7EG46"/>
<evidence type="ECO:0000313" key="2">
    <source>
        <dbReference type="Proteomes" id="UP000807769"/>
    </source>
</evidence>
<dbReference type="RefSeq" id="XP_041195978.1">
    <property type="nucleotide sequence ID" value="XM_041339645.1"/>
</dbReference>
<reference evidence="1" key="1">
    <citation type="journal article" date="2020" name="New Phytol.">
        <title>Comparative genomics reveals dynamic genome evolution in host specialist ectomycorrhizal fungi.</title>
        <authorList>
            <person name="Lofgren L.A."/>
            <person name="Nguyen N.H."/>
            <person name="Vilgalys R."/>
            <person name="Ruytinx J."/>
            <person name="Liao H.L."/>
            <person name="Branco S."/>
            <person name="Kuo A."/>
            <person name="LaButti K."/>
            <person name="Lipzen A."/>
            <person name="Andreopoulos W."/>
            <person name="Pangilinan J."/>
            <person name="Riley R."/>
            <person name="Hundley H."/>
            <person name="Na H."/>
            <person name="Barry K."/>
            <person name="Grigoriev I.V."/>
            <person name="Stajich J.E."/>
            <person name="Kennedy P.G."/>
        </authorList>
    </citation>
    <scope>NUCLEOTIDE SEQUENCE</scope>
    <source>
        <strain evidence="1">MN1</strain>
    </source>
</reference>
<protein>
    <submittedName>
        <fullName evidence="1">Uncharacterized protein</fullName>
    </submittedName>
</protein>
<dbReference type="GeneID" id="64633661"/>
<dbReference type="EMBL" id="JABBWG010000007">
    <property type="protein sequence ID" value="KAG1820911.1"/>
    <property type="molecule type" value="Genomic_DNA"/>
</dbReference>
<dbReference type="OrthoDB" id="2800503at2759"/>